<dbReference type="AlphaFoldDB" id="K2GYJ3"/>
<dbReference type="EMBL" id="AMFJ01000325">
    <property type="protein sequence ID" value="EKE28515.1"/>
    <property type="molecule type" value="Genomic_DNA"/>
</dbReference>
<comment type="caution">
    <text evidence="1">The sequence shown here is derived from an EMBL/GenBank/DDBJ whole genome shotgun (WGS) entry which is preliminary data.</text>
</comment>
<organism evidence="1">
    <name type="scientific">uncultured bacterium</name>
    <name type="common">gcode 4</name>
    <dbReference type="NCBI Taxonomy" id="1234023"/>
    <lineage>
        <taxon>Bacteria</taxon>
        <taxon>environmental samples</taxon>
    </lineage>
</organism>
<accession>K2GYJ3</accession>
<gene>
    <name evidence="1" type="ORF">ACD_3C00051G0018</name>
</gene>
<sequence length="373" mass="44907">MKNIKFPIILILILAIAWASVYFYRSLNKKQNFIWTIINETSYKDELAKDWISEIKKTSVKVSAIREKSLKLFSADISAYCYSFADSDILVMSKYFKNLKKDFDKLLNTEYKSSQNALLYIDMPKLVHSSCSKRDSLYKERLIWYLQTKWDNFYLADRKREDENVKNFIAKIDFEDDNVDLPKLKSSPEYFNEVFFNKNLDSLFGLYYPYFEMTKWDINRFLWKPLNSLEEDNSKKEEALNRFYDIIKPMWFTIQDFRVMALKWGWFKSNDELVKSIISDYEELDKIIKLDKYVGNEAAFKTAVETSSYKKLFENPKAKELVISIRTKVLMFSIVEWDYADWYNETWSWKQFFWDEKIWNSIIRLNILSVFVD</sequence>
<protein>
    <submittedName>
        <fullName evidence="1">Uncharacterized protein</fullName>
    </submittedName>
</protein>
<evidence type="ECO:0000313" key="1">
    <source>
        <dbReference type="EMBL" id="EKE28515.1"/>
    </source>
</evidence>
<proteinExistence type="predicted"/>
<name>K2GYJ3_9BACT</name>
<reference evidence="1" key="1">
    <citation type="journal article" date="2012" name="Science">
        <title>Fermentation, hydrogen, and sulfur metabolism in multiple uncultivated bacterial phyla.</title>
        <authorList>
            <person name="Wrighton K.C."/>
            <person name="Thomas B.C."/>
            <person name="Sharon I."/>
            <person name="Miller C.S."/>
            <person name="Castelle C.J."/>
            <person name="VerBerkmoes N.C."/>
            <person name="Wilkins M.J."/>
            <person name="Hettich R.L."/>
            <person name="Lipton M.S."/>
            <person name="Williams K.H."/>
            <person name="Long P.E."/>
            <person name="Banfield J.F."/>
        </authorList>
    </citation>
    <scope>NUCLEOTIDE SEQUENCE [LARGE SCALE GENOMIC DNA]</scope>
</reference>